<evidence type="ECO:0000313" key="2">
    <source>
        <dbReference type="EMBL" id="KAH8106882.1"/>
    </source>
</evidence>
<keyword evidence="3" id="KW-1185">Reference proteome</keyword>
<gene>
    <name evidence="2" type="ORF">BXZ70DRAFT_915472</name>
</gene>
<proteinExistence type="predicted"/>
<dbReference type="OrthoDB" id="2678231at2759"/>
<evidence type="ECO:0000313" key="3">
    <source>
        <dbReference type="Proteomes" id="UP000813824"/>
    </source>
</evidence>
<organism evidence="2 3">
    <name type="scientific">Cristinia sonorae</name>
    <dbReference type="NCBI Taxonomy" id="1940300"/>
    <lineage>
        <taxon>Eukaryota</taxon>
        <taxon>Fungi</taxon>
        <taxon>Dikarya</taxon>
        <taxon>Basidiomycota</taxon>
        <taxon>Agaricomycotina</taxon>
        <taxon>Agaricomycetes</taxon>
        <taxon>Agaricomycetidae</taxon>
        <taxon>Agaricales</taxon>
        <taxon>Pleurotineae</taxon>
        <taxon>Stephanosporaceae</taxon>
        <taxon>Cristinia</taxon>
    </lineage>
</organism>
<dbReference type="Proteomes" id="UP000813824">
    <property type="component" value="Unassembled WGS sequence"/>
</dbReference>
<evidence type="ECO:0000256" key="1">
    <source>
        <dbReference type="SAM" id="Coils"/>
    </source>
</evidence>
<keyword evidence="1" id="KW-0175">Coiled coil</keyword>
<name>A0A8K0UWW3_9AGAR</name>
<accession>A0A8K0UWW3</accession>
<protein>
    <submittedName>
        <fullName evidence="2">Uncharacterized protein</fullName>
    </submittedName>
</protein>
<feature type="coiled-coil region" evidence="1">
    <location>
        <begin position="185"/>
        <end position="212"/>
    </location>
</feature>
<reference evidence="2" key="1">
    <citation type="journal article" date="2021" name="New Phytol.">
        <title>Evolutionary innovations through gain and loss of genes in the ectomycorrhizal Boletales.</title>
        <authorList>
            <person name="Wu G."/>
            <person name="Miyauchi S."/>
            <person name="Morin E."/>
            <person name="Kuo A."/>
            <person name="Drula E."/>
            <person name="Varga T."/>
            <person name="Kohler A."/>
            <person name="Feng B."/>
            <person name="Cao Y."/>
            <person name="Lipzen A."/>
            <person name="Daum C."/>
            <person name="Hundley H."/>
            <person name="Pangilinan J."/>
            <person name="Johnson J."/>
            <person name="Barry K."/>
            <person name="LaButti K."/>
            <person name="Ng V."/>
            <person name="Ahrendt S."/>
            <person name="Min B."/>
            <person name="Choi I.G."/>
            <person name="Park H."/>
            <person name="Plett J.M."/>
            <person name="Magnuson J."/>
            <person name="Spatafora J.W."/>
            <person name="Nagy L.G."/>
            <person name="Henrissat B."/>
            <person name="Grigoriev I.V."/>
            <person name="Yang Z.L."/>
            <person name="Xu J."/>
            <person name="Martin F.M."/>
        </authorList>
    </citation>
    <scope>NUCLEOTIDE SEQUENCE</scope>
    <source>
        <strain evidence="2">KKN 215</strain>
    </source>
</reference>
<comment type="caution">
    <text evidence="2">The sequence shown here is derived from an EMBL/GenBank/DDBJ whole genome shotgun (WGS) entry which is preliminary data.</text>
</comment>
<dbReference type="AlphaFoldDB" id="A0A8K0UWW3"/>
<sequence length="277" mass="31495">MVKPATPQVVRFSPLVSVRRSPFKGGGGSAFIPQGATRNATHPSIKNRFDTSREDDYVDMTSMYRELDGIERDDARKTHKREPMDDDDLLDWDEESTLVALLEDRDMDIDEREELAALADQLKGPMSAQAQRMRQDLRGAIVPAIQQIKKVHDKLEDDVDLSFGKGFLAFDDACKRVEAKVTRDEDDIKTAYHEMKQNMEKLMDQLRDAHRRRDELWADFEGKLGQCVEGARTAIEALPVDIEETISGLDRKNKNMEKKGTDAASKQKMLKGLLEKL</sequence>
<dbReference type="EMBL" id="JAEVFJ010000002">
    <property type="protein sequence ID" value="KAH8106882.1"/>
    <property type="molecule type" value="Genomic_DNA"/>
</dbReference>